<organism evidence="2 4">
    <name type="scientific">Escherichia coli</name>
    <dbReference type="NCBI Taxonomy" id="562"/>
    <lineage>
        <taxon>Bacteria</taxon>
        <taxon>Pseudomonadati</taxon>
        <taxon>Pseudomonadota</taxon>
        <taxon>Gammaproteobacteria</taxon>
        <taxon>Enterobacterales</taxon>
        <taxon>Enterobacteriaceae</taxon>
        <taxon>Escherichia</taxon>
    </lineage>
</organism>
<dbReference type="InterPro" id="IPR053713">
    <property type="entry name" value="Bact_OM_Channel_sf"/>
</dbReference>
<evidence type="ECO:0000313" key="3">
    <source>
        <dbReference type="EMBL" id="MWR16586.1"/>
    </source>
</evidence>
<proteinExistence type="predicted"/>
<reference evidence="2 4" key="1">
    <citation type="submission" date="2019-12" db="EMBL/GenBank/DDBJ databases">
        <title>Enteriobacteria Tanzani isolates_8377-8380.</title>
        <authorList>
            <person name="Subbiah M."/>
            <person name="Call D."/>
        </authorList>
    </citation>
    <scope>NUCLEOTIDE SEQUENCE [LARGE SCALE GENOMIC DNA]</scope>
    <source>
        <strain evidence="2 4">8380wG1</strain>
    </source>
</reference>
<feature type="non-terminal residue" evidence="2">
    <location>
        <position position="1"/>
    </location>
</feature>
<name>A0A6D0IIM1_ECOLX</name>
<dbReference type="SUPFAM" id="SSF56935">
    <property type="entry name" value="Porins"/>
    <property type="match status" value="1"/>
</dbReference>
<sequence>HDFNRVGLFYGYDFQNGLSVSLEYAFEWQDHDEGDSDKFHYAGVGVNYSF</sequence>
<dbReference type="Gene3D" id="2.40.160.40">
    <property type="entry name" value="monomeric porin ompg"/>
    <property type="match status" value="1"/>
</dbReference>
<dbReference type="AlphaFoldDB" id="A0A6D0IIM1"/>
<keyword evidence="1" id="KW-0732">Signal</keyword>
<dbReference type="EMBL" id="WTQJ01001140">
    <property type="protein sequence ID" value="MWR16586.1"/>
    <property type="molecule type" value="Genomic_DNA"/>
</dbReference>
<evidence type="ECO:0000313" key="2">
    <source>
        <dbReference type="EMBL" id="MWR16572.1"/>
    </source>
</evidence>
<dbReference type="InterPro" id="IPR018981">
    <property type="entry name" value="Outer_membrane_porin_G"/>
</dbReference>
<protein>
    <submittedName>
        <fullName evidence="2">OmpG family monomeric porin</fullName>
    </submittedName>
</protein>
<accession>A0A6D0IIM1</accession>
<gene>
    <name evidence="2" type="ORF">GQA06_22625</name>
    <name evidence="3" type="ORF">GQA06_22700</name>
</gene>
<dbReference type="EMBL" id="WTQJ01001133">
    <property type="protein sequence ID" value="MWR16572.1"/>
    <property type="molecule type" value="Genomic_DNA"/>
</dbReference>
<comment type="caution">
    <text evidence="2">The sequence shown here is derived from an EMBL/GenBank/DDBJ whole genome shotgun (WGS) entry which is preliminary data.</text>
</comment>
<evidence type="ECO:0000256" key="1">
    <source>
        <dbReference type="ARBA" id="ARBA00022729"/>
    </source>
</evidence>
<dbReference type="Proteomes" id="UP000430387">
    <property type="component" value="Unassembled WGS sequence"/>
</dbReference>
<dbReference type="Pfam" id="PF09381">
    <property type="entry name" value="Porin_OmpG"/>
    <property type="match status" value="1"/>
</dbReference>
<evidence type="ECO:0000313" key="4">
    <source>
        <dbReference type="Proteomes" id="UP000430387"/>
    </source>
</evidence>